<dbReference type="Pfam" id="PF04142">
    <property type="entry name" value="Nuc_sug_transp"/>
    <property type="match status" value="1"/>
</dbReference>
<dbReference type="InterPro" id="IPR007271">
    <property type="entry name" value="Nuc_sug_transpt"/>
</dbReference>
<reference evidence="7 8" key="1">
    <citation type="journal article" date="2021" name="Sci. Rep.">
        <title>The genome of the diatom Chaetoceros tenuissimus carries an ancient integrated fragment of an extant virus.</title>
        <authorList>
            <person name="Hongo Y."/>
            <person name="Kimura K."/>
            <person name="Takaki Y."/>
            <person name="Yoshida Y."/>
            <person name="Baba S."/>
            <person name="Kobayashi G."/>
            <person name="Nagasaki K."/>
            <person name="Hano T."/>
            <person name="Tomaru Y."/>
        </authorList>
    </citation>
    <scope>NUCLEOTIDE SEQUENCE [LARGE SCALE GENOMIC DNA]</scope>
    <source>
        <strain evidence="7 8">NIES-3715</strain>
    </source>
</reference>
<dbReference type="GO" id="GO:0000139">
    <property type="term" value="C:Golgi membrane"/>
    <property type="evidence" value="ECO:0007669"/>
    <property type="project" value="InterPro"/>
</dbReference>
<proteinExistence type="predicted"/>
<feature type="transmembrane region" description="Helical" evidence="6">
    <location>
        <begin position="210"/>
        <end position="229"/>
    </location>
</feature>
<feature type="transmembrane region" description="Helical" evidence="6">
    <location>
        <begin position="288"/>
        <end position="308"/>
    </location>
</feature>
<dbReference type="InterPro" id="IPR037185">
    <property type="entry name" value="EmrE-like"/>
</dbReference>
<evidence type="ECO:0000313" key="7">
    <source>
        <dbReference type="EMBL" id="GFH56568.1"/>
    </source>
</evidence>
<evidence type="ECO:0000256" key="1">
    <source>
        <dbReference type="ARBA" id="ARBA00004141"/>
    </source>
</evidence>
<dbReference type="EMBL" id="BLLK01000052">
    <property type="protein sequence ID" value="GFH56568.1"/>
    <property type="molecule type" value="Genomic_DNA"/>
</dbReference>
<keyword evidence="3 6" id="KW-1133">Transmembrane helix</keyword>
<keyword evidence="8" id="KW-1185">Reference proteome</keyword>
<feature type="transmembrane region" description="Helical" evidence="6">
    <location>
        <begin position="341"/>
        <end position="359"/>
    </location>
</feature>
<dbReference type="GO" id="GO:0015165">
    <property type="term" value="F:pyrimidine nucleotide-sugar transmembrane transporter activity"/>
    <property type="evidence" value="ECO:0007669"/>
    <property type="project" value="InterPro"/>
</dbReference>
<organism evidence="7 8">
    <name type="scientific">Chaetoceros tenuissimus</name>
    <dbReference type="NCBI Taxonomy" id="426638"/>
    <lineage>
        <taxon>Eukaryota</taxon>
        <taxon>Sar</taxon>
        <taxon>Stramenopiles</taxon>
        <taxon>Ochrophyta</taxon>
        <taxon>Bacillariophyta</taxon>
        <taxon>Coscinodiscophyceae</taxon>
        <taxon>Chaetocerotophycidae</taxon>
        <taxon>Chaetocerotales</taxon>
        <taxon>Chaetocerotaceae</taxon>
        <taxon>Chaetoceros</taxon>
    </lineage>
</organism>
<evidence type="ECO:0000256" key="6">
    <source>
        <dbReference type="SAM" id="Phobius"/>
    </source>
</evidence>
<evidence type="ECO:0000256" key="2">
    <source>
        <dbReference type="ARBA" id="ARBA00022692"/>
    </source>
</evidence>
<dbReference type="NCBIfam" id="TIGR00803">
    <property type="entry name" value="nst"/>
    <property type="match status" value="1"/>
</dbReference>
<feature type="transmembrane region" description="Helical" evidence="6">
    <location>
        <begin position="315"/>
        <end position="335"/>
    </location>
</feature>
<feature type="transmembrane region" description="Helical" evidence="6">
    <location>
        <begin position="250"/>
        <end position="268"/>
    </location>
</feature>
<sequence>MPVTDVTTAAAKAAASPIKVEDVEEQQPLINSQSKPAHEEQPAKGNAITSTGFKVLALLAFQNSFKNILMRVVMKDHGGFLLSTAITMVELLKLLFSVGYIVLIQERNPFSVIAYIKNDWRNTLLLCVPATAYSFQMSMEYVAMANIDPSTFSVLVQMKMLTTALFFRTILKKRLMKKQFMSLIILTVGVMLCSMKTGTEKDEKDSGNKSLGIAATLGIACSSGFASVYTEKVIKTARKNTSFNKEDYGLAYMQAQLAIVSLVVLGLYAFTKDFKEITQNGFFHNYDFAAFCSSLNSAVGGLIVAAVLKFANSVLKGYATAVSVVLTTIASNIMFGTQMSLFFVMGSVNCCMAVLLYNASGLDDFMC</sequence>
<dbReference type="Proteomes" id="UP001054902">
    <property type="component" value="Unassembled WGS sequence"/>
</dbReference>
<protein>
    <submittedName>
        <fullName evidence="7">Uncharacterized protein</fullName>
    </submittedName>
</protein>
<evidence type="ECO:0000313" key="8">
    <source>
        <dbReference type="Proteomes" id="UP001054902"/>
    </source>
</evidence>
<name>A0AAD3HB35_9STRA</name>
<dbReference type="SUPFAM" id="SSF103481">
    <property type="entry name" value="Multidrug resistance efflux transporter EmrE"/>
    <property type="match status" value="1"/>
</dbReference>
<dbReference type="AlphaFoldDB" id="A0AAD3HB35"/>
<feature type="region of interest" description="Disordered" evidence="5">
    <location>
        <begin position="1"/>
        <end position="43"/>
    </location>
</feature>
<dbReference type="PIRSF" id="PIRSF005799">
    <property type="entry name" value="UDP-gal_transpt"/>
    <property type="match status" value="1"/>
</dbReference>
<evidence type="ECO:0000256" key="5">
    <source>
        <dbReference type="SAM" id="MobiDB-lite"/>
    </source>
</evidence>
<comment type="caution">
    <text evidence="7">The sequence shown here is derived from an EMBL/GenBank/DDBJ whole genome shotgun (WGS) entry which is preliminary data.</text>
</comment>
<gene>
    <name evidence="7" type="ORF">CTEN210_13044</name>
</gene>
<evidence type="ECO:0000256" key="3">
    <source>
        <dbReference type="ARBA" id="ARBA00022989"/>
    </source>
</evidence>
<feature type="transmembrane region" description="Helical" evidence="6">
    <location>
        <begin position="80"/>
        <end position="103"/>
    </location>
</feature>
<keyword evidence="4 6" id="KW-0472">Membrane</keyword>
<evidence type="ECO:0000256" key="4">
    <source>
        <dbReference type="ARBA" id="ARBA00023136"/>
    </source>
</evidence>
<accession>A0AAD3HB35</accession>
<keyword evidence="2 6" id="KW-0812">Transmembrane</keyword>
<feature type="transmembrane region" description="Helical" evidence="6">
    <location>
        <begin position="150"/>
        <end position="168"/>
    </location>
</feature>
<comment type="subcellular location">
    <subcellularLocation>
        <location evidence="1">Membrane</location>
        <topology evidence="1">Multi-pass membrane protein</topology>
    </subcellularLocation>
</comment>
<feature type="transmembrane region" description="Helical" evidence="6">
    <location>
        <begin position="180"/>
        <end position="198"/>
    </location>
</feature>
<dbReference type="PANTHER" id="PTHR10231">
    <property type="entry name" value="NUCLEOTIDE-SUGAR TRANSMEMBRANE TRANSPORTER"/>
    <property type="match status" value="1"/>
</dbReference>